<accession>A0ABY2MWN4</accession>
<feature type="transmembrane region" description="Helical" evidence="1">
    <location>
        <begin position="20"/>
        <end position="38"/>
    </location>
</feature>
<evidence type="ECO:0008006" key="4">
    <source>
        <dbReference type="Google" id="ProtNLM"/>
    </source>
</evidence>
<dbReference type="RefSeq" id="WP_135686179.1">
    <property type="nucleotide sequence ID" value="NZ_RQEQ01000010.1"/>
</dbReference>
<sequence>MSNQFPALRVEFESNQYDLVLFVLLVVSFGVGLFTFLYSKNEGINRGIILSPSLFENKGLRIPFDLLESFGHVSEKEKFRTTYKEKTEIIGVILLSESFRLLYRSLGITNDFSISLIKLVVFASIVFGIWVIVNEHRNGPFDITNGPLQFPDWRIAESVLGLLKTEKVKIDDWNSFVEYFPYFAYHLQIEKFEKDDGFHFTMNFENIYWSNGYDQEVLLRLIDLVKKSNGLFFKNSVSRKEKT</sequence>
<protein>
    <recommendedName>
        <fullName evidence="4">DUF5673 domain-containing protein</fullName>
    </recommendedName>
</protein>
<name>A0ABY2MWN4_9LEPT</name>
<evidence type="ECO:0000313" key="3">
    <source>
        <dbReference type="Proteomes" id="UP000297422"/>
    </source>
</evidence>
<dbReference type="EMBL" id="RQGT01000111">
    <property type="protein sequence ID" value="TGM10407.1"/>
    <property type="molecule type" value="Genomic_DNA"/>
</dbReference>
<proteinExistence type="predicted"/>
<evidence type="ECO:0000256" key="1">
    <source>
        <dbReference type="SAM" id="Phobius"/>
    </source>
</evidence>
<keyword evidence="1" id="KW-0812">Transmembrane</keyword>
<dbReference type="Proteomes" id="UP000297422">
    <property type="component" value="Unassembled WGS sequence"/>
</dbReference>
<keyword evidence="1" id="KW-0472">Membrane</keyword>
<reference evidence="3" key="1">
    <citation type="journal article" date="2019" name="PLoS Negl. Trop. Dis.">
        <title>Revisiting the worldwide diversity of Leptospira species in the environment.</title>
        <authorList>
            <person name="Vincent A.T."/>
            <person name="Schiettekatte O."/>
            <person name="Bourhy P."/>
            <person name="Veyrier F.J."/>
            <person name="Picardeau M."/>
        </authorList>
    </citation>
    <scope>NUCLEOTIDE SEQUENCE [LARGE SCALE GENOMIC DNA]</scope>
    <source>
        <strain evidence="3">201702407</strain>
    </source>
</reference>
<organism evidence="2 3">
    <name type="scientific">Leptospira stimsonii</name>
    <dbReference type="NCBI Taxonomy" id="2202203"/>
    <lineage>
        <taxon>Bacteria</taxon>
        <taxon>Pseudomonadati</taxon>
        <taxon>Spirochaetota</taxon>
        <taxon>Spirochaetia</taxon>
        <taxon>Leptospirales</taxon>
        <taxon>Leptospiraceae</taxon>
        <taxon>Leptospira</taxon>
    </lineage>
</organism>
<feature type="transmembrane region" description="Helical" evidence="1">
    <location>
        <begin position="112"/>
        <end position="133"/>
    </location>
</feature>
<keyword evidence="1" id="KW-1133">Transmembrane helix</keyword>
<comment type="caution">
    <text evidence="2">The sequence shown here is derived from an EMBL/GenBank/DDBJ whole genome shotgun (WGS) entry which is preliminary data.</text>
</comment>
<evidence type="ECO:0000313" key="2">
    <source>
        <dbReference type="EMBL" id="TGM10407.1"/>
    </source>
</evidence>
<gene>
    <name evidence="2" type="ORF">EHQ90_18235</name>
</gene>
<keyword evidence="3" id="KW-1185">Reference proteome</keyword>